<evidence type="ECO:0000256" key="2">
    <source>
        <dbReference type="SAM" id="Phobius"/>
    </source>
</evidence>
<keyword evidence="2" id="KW-0812">Transmembrane</keyword>
<accession>A0A4R5MIX6</accession>
<keyword evidence="5" id="KW-1185">Reference proteome</keyword>
<evidence type="ECO:0000256" key="1">
    <source>
        <dbReference type="SAM" id="Coils"/>
    </source>
</evidence>
<sequence length="202" mass="22897">MKLKPILYCAFIAFFFNLSFAHAQIDSTKNTDASLNGQFQYLLSSSRNSWGSKLINPIRLNALWKSVNDTLQKERKELKSLKSELKAQTANIAALKLEVAGKESSLADSHAKVDEIGFLGIQLSKTAYNLAVWTIIIVLGLGLAIVIFGTARYKKEAVYRTDLYQEVADEFQAYKVKAKERQMKLTRELQDERNKWDEANGR</sequence>
<feature type="chain" id="PRO_5020738330" description="tRNA (Guanine-N1)-methyltransferase" evidence="3">
    <location>
        <begin position="24"/>
        <end position="202"/>
    </location>
</feature>
<feature type="coiled-coil region" evidence="1">
    <location>
        <begin position="64"/>
        <end position="98"/>
    </location>
</feature>
<name>A0A4R5MIX6_9SPHI</name>
<dbReference type="RefSeq" id="WP_133263125.1">
    <property type="nucleotide sequence ID" value="NZ_SJCY01000009.1"/>
</dbReference>
<keyword evidence="1" id="KW-0175">Coiled coil</keyword>
<keyword evidence="3" id="KW-0732">Signal</keyword>
<dbReference type="OrthoDB" id="981213at2"/>
<feature type="signal peptide" evidence="3">
    <location>
        <begin position="1"/>
        <end position="23"/>
    </location>
</feature>
<reference evidence="4 5" key="1">
    <citation type="submission" date="2019-02" db="EMBL/GenBank/DDBJ databases">
        <title>Pedobacter sp. nov., a novel speices isolated from soil of pinguins habitat in Antarcitica.</title>
        <authorList>
            <person name="He R.-H."/>
        </authorList>
    </citation>
    <scope>NUCLEOTIDE SEQUENCE [LARGE SCALE GENOMIC DNA]</scope>
    <source>
        <strain evidence="4 5">E01020</strain>
    </source>
</reference>
<evidence type="ECO:0000256" key="3">
    <source>
        <dbReference type="SAM" id="SignalP"/>
    </source>
</evidence>
<dbReference type="AlphaFoldDB" id="A0A4R5MIX6"/>
<evidence type="ECO:0000313" key="5">
    <source>
        <dbReference type="Proteomes" id="UP000295668"/>
    </source>
</evidence>
<dbReference type="Proteomes" id="UP000295668">
    <property type="component" value="Unassembled WGS sequence"/>
</dbReference>
<evidence type="ECO:0000313" key="4">
    <source>
        <dbReference type="EMBL" id="TDG35510.1"/>
    </source>
</evidence>
<keyword evidence="2" id="KW-0472">Membrane</keyword>
<gene>
    <name evidence="4" type="ORF">EZJ43_12865</name>
</gene>
<organism evidence="4 5">
    <name type="scientific">Pedobacter changchengzhani</name>
    <dbReference type="NCBI Taxonomy" id="2529274"/>
    <lineage>
        <taxon>Bacteria</taxon>
        <taxon>Pseudomonadati</taxon>
        <taxon>Bacteroidota</taxon>
        <taxon>Sphingobacteriia</taxon>
        <taxon>Sphingobacteriales</taxon>
        <taxon>Sphingobacteriaceae</taxon>
        <taxon>Pedobacter</taxon>
    </lineage>
</organism>
<proteinExistence type="predicted"/>
<dbReference type="EMBL" id="SJCY01000009">
    <property type="protein sequence ID" value="TDG35510.1"/>
    <property type="molecule type" value="Genomic_DNA"/>
</dbReference>
<protein>
    <recommendedName>
        <fullName evidence="6">tRNA (Guanine-N1)-methyltransferase</fullName>
    </recommendedName>
</protein>
<keyword evidence="2" id="KW-1133">Transmembrane helix</keyword>
<evidence type="ECO:0008006" key="6">
    <source>
        <dbReference type="Google" id="ProtNLM"/>
    </source>
</evidence>
<comment type="caution">
    <text evidence="4">The sequence shown here is derived from an EMBL/GenBank/DDBJ whole genome shotgun (WGS) entry which is preliminary data.</text>
</comment>
<feature type="transmembrane region" description="Helical" evidence="2">
    <location>
        <begin position="130"/>
        <end position="151"/>
    </location>
</feature>